<gene>
    <name evidence="2" type="ORF">M6B38_326750</name>
</gene>
<evidence type="ECO:0000313" key="2">
    <source>
        <dbReference type="EMBL" id="KAJ6836173.1"/>
    </source>
</evidence>
<dbReference type="EMBL" id="JANAVB010012200">
    <property type="protein sequence ID" value="KAJ6836173.1"/>
    <property type="molecule type" value="Genomic_DNA"/>
</dbReference>
<evidence type="ECO:0000313" key="3">
    <source>
        <dbReference type="Proteomes" id="UP001140949"/>
    </source>
</evidence>
<keyword evidence="3" id="KW-1185">Reference proteome</keyword>
<reference evidence="2" key="1">
    <citation type="journal article" date="2023" name="GigaByte">
        <title>Genome assembly of the bearded iris, Iris pallida Lam.</title>
        <authorList>
            <person name="Bruccoleri R.E."/>
            <person name="Oakeley E.J."/>
            <person name="Faust A.M.E."/>
            <person name="Altorfer M."/>
            <person name="Dessus-Babus S."/>
            <person name="Burckhardt D."/>
            <person name="Oertli M."/>
            <person name="Naumann U."/>
            <person name="Petersen F."/>
            <person name="Wong J."/>
        </authorList>
    </citation>
    <scope>NUCLEOTIDE SEQUENCE</scope>
    <source>
        <strain evidence="2">GSM-AAB239-AS_SAM_17_03QT</strain>
    </source>
</reference>
<feature type="region of interest" description="Disordered" evidence="1">
    <location>
        <begin position="119"/>
        <end position="144"/>
    </location>
</feature>
<proteinExistence type="predicted"/>
<dbReference type="AlphaFoldDB" id="A0AAX6H5T3"/>
<organism evidence="2 3">
    <name type="scientific">Iris pallida</name>
    <name type="common">Sweet iris</name>
    <dbReference type="NCBI Taxonomy" id="29817"/>
    <lineage>
        <taxon>Eukaryota</taxon>
        <taxon>Viridiplantae</taxon>
        <taxon>Streptophyta</taxon>
        <taxon>Embryophyta</taxon>
        <taxon>Tracheophyta</taxon>
        <taxon>Spermatophyta</taxon>
        <taxon>Magnoliopsida</taxon>
        <taxon>Liliopsida</taxon>
        <taxon>Asparagales</taxon>
        <taxon>Iridaceae</taxon>
        <taxon>Iridoideae</taxon>
        <taxon>Irideae</taxon>
        <taxon>Iris</taxon>
    </lineage>
</organism>
<dbReference type="Proteomes" id="UP001140949">
    <property type="component" value="Unassembled WGS sequence"/>
</dbReference>
<name>A0AAX6H5T3_IRIPA</name>
<reference evidence="2" key="2">
    <citation type="submission" date="2023-04" db="EMBL/GenBank/DDBJ databases">
        <authorList>
            <person name="Bruccoleri R.E."/>
            <person name="Oakeley E.J."/>
            <person name="Faust A.-M."/>
            <person name="Dessus-Babus S."/>
            <person name="Altorfer M."/>
            <person name="Burckhardt D."/>
            <person name="Oertli M."/>
            <person name="Naumann U."/>
            <person name="Petersen F."/>
            <person name="Wong J."/>
        </authorList>
    </citation>
    <scope>NUCLEOTIDE SEQUENCE</scope>
    <source>
        <strain evidence="2">GSM-AAB239-AS_SAM_17_03QT</strain>
        <tissue evidence="2">Leaf</tissue>
    </source>
</reference>
<sequence>MRARAHARLSDSLDLGGAMRRSWSGGGGSASPPGLRGGQLRTRVAAVDLDVDVGGVRLRDDRRSSTHRYGRQAQPCADAVGDSRRLGVVACGSGGGGSPLTWWRRPEEWTQMVRAQEIGADGGDGSREDGHGGEAHAWQRWVPGPDDGLGYWPVMR</sequence>
<protein>
    <submittedName>
        <fullName evidence="2">Pollen-specific leucine-rich repeat extensin-like protein 3</fullName>
    </submittedName>
</protein>
<accession>A0AAX6H5T3</accession>
<comment type="caution">
    <text evidence="2">The sequence shown here is derived from an EMBL/GenBank/DDBJ whole genome shotgun (WGS) entry which is preliminary data.</text>
</comment>
<feature type="compositionally biased region" description="Basic and acidic residues" evidence="1">
    <location>
        <begin position="124"/>
        <end position="134"/>
    </location>
</feature>
<evidence type="ECO:0000256" key="1">
    <source>
        <dbReference type="SAM" id="MobiDB-lite"/>
    </source>
</evidence>